<dbReference type="Proteomes" id="UP000295172">
    <property type="component" value="Unassembled WGS sequence"/>
</dbReference>
<evidence type="ECO:0000313" key="3">
    <source>
        <dbReference type="Proteomes" id="UP000295172"/>
    </source>
</evidence>
<dbReference type="AlphaFoldDB" id="A0A4R4WT29"/>
<dbReference type="InterPro" id="IPR025246">
    <property type="entry name" value="IS30-like_HTH"/>
</dbReference>
<accession>A0A4R4WT29</accession>
<reference evidence="2 3" key="1">
    <citation type="submission" date="2019-02" db="EMBL/GenBank/DDBJ databases">
        <title>Draft genome sequences of novel Actinobacteria.</title>
        <authorList>
            <person name="Sahin N."/>
            <person name="Ay H."/>
            <person name="Saygin H."/>
        </authorList>
    </citation>
    <scope>NUCLEOTIDE SEQUENCE [LARGE SCALE GENOMIC DNA]</scope>
    <source>
        <strain evidence="2 3">16K104</strain>
    </source>
</reference>
<evidence type="ECO:0000313" key="2">
    <source>
        <dbReference type="EMBL" id="TDD20773.1"/>
    </source>
</evidence>
<comment type="caution">
    <text evidence="2">The sequence shown here is derived from an EMBL/GenBank/DDBJ whole genome shotgun (WGS) entry which is preliminary data.</text>
</comment>
<evidence type="ECO:0000259" key="1">
    <source>
        <dbReference type="Pfam" id="PF13936"/>
    </source>
</evidence>
<name>A0A4R4WT29_9ACTN</name>
<dbReference type="EMBL" id="SMKR01000099">
    <property type="protein sequence ID" value="TDD20773.1"/>
    <property type="molecule type" value="Genomic_DNA"/>
</dbReference>
<dbReference type="Pfam" id="PF13936">
    <property type="entry name" value="HTH_38"/>
    <property type="match status" value="1"/>
</dbReference>
<keyword evidence="3" id="KW-1185">Reference proteome</keyword>
<feature type="domain" description="Transposase IS30-like HTH" evidence="1">
    <location>
        <begin position="90"/>
        <end position="133"/>
    </location>
</feature>
<organism evidence="2 3">
    <name type="scientific">Kribbella turkmenica</name>
    <dbReference type="NCBI Taxonomy" id="2530375"/>
    <lineage>
        <taxon>Bacteria</taxon>
        <taxon>Bacillati</taxon>
        <taxon>Actinomycetota</taxon>
        <taxon>Actinomycetes</taxon>
        <taxon>Propionibacteriales</taxon>
        <taxon>Kribbellaceae</taxon>
        <taxon>Kribbella</taxon>
    </lineage>
</organism>
<dbReference type="OrthoDB" id="3035096at2"/>
<protein>
    <submittedName>
        <fullName evidence="2">Helix-turn-helix domain-containing protein</fullName>
    </submittedName>
</protein>
<dbReference type="RefSeq" id="WP_132323093.1">
    <property type="nucleotide sequence ID" value="NZ_SMKR01000099.1"/>
</dbReference>
<proteinExistence type="predicted"/>
<dbReference type="Gene3D" id="1.10.10.60">
    <property type="entry name" value="Homeodomain-like"/>
    <property type="match status" value="1"/>
</dbReference>
<sequence>MRRYSNQPLLLDRLQKLAQSIALDINEARPIEPAEPPRVHKLDERLDSETMARIVAEYEAGGSSESIGALFRLSKRSVIKILREAGIKVRYPRMTEAEIRRATMLYNDGASLVEVGNRLGRDHTTIHKALKRHGVRMRDSHGRP</sequence>
<gene>
    <name evidence="2" type="ORF">E1218_21980</name>
</gene>